<feature type="repeat" description="ANK" evidence="13">
    <location>
        <begin position="620"/>
        <end position="652"/>
    </location>
</feature>
<dbReference type="InterPro" id="IPR014756">
    <property type="entry name" value="Ig_E-set"/>
</dbReference>
<keyword evidence="12" id="KW-0539">Nucleus</keyword>
<dbReference type="InterPro" id="IPR000048">
    <property type="entry name" value="IQ_motif_EF-hand-BS"/>
</dbReference>
<dbReference type="PANTHER" id="PTHR23335:SF3">
    <property type="entry name" value="CALMODULIN-BINDING TRANSCRIPTION ACTIVATOR 5"/>
    <property type="match status" value="1"/>
</dbReference>
<dbReference type="SUPFAM" id="SSF81296">
    <property type="entry name" value="E set domains"/>
    <property type="match status" value="1"/>
</dbReference>
<evidence type="ECO:0000256" key="11">
    <source>
        <dbReference type="ARBA" id="ARBA00023163"/>
    </source>
</evidence>
<dbReference type="CDD" id="cd23767">
    <property type="entry name" value="IQCD"/>
    <property type="match status" value="1"/>
</dbReference>
<evidence type="ECO:0000256" key="5">
    <source>
        <dbReference type="ARBA" id="ARBA00022860"/>
    </source>
</evidence>
<evidence type="ECO:0000256" key="2">
    <source>
        <dbReference type="ARBA" id="ARBA00008267"/>
    </source>
</evidence>
<accession>A0AA88DEM1</accession>
<proteinExistence type="inferred from homology"/>
<evidence type="ECO:0000256" key="14">
    <source>
        <dbReference type="SAM" id="MobiDB-lite"/>
    </source>
</evidence>
<dbReference type="SMART" id="SM00248">
    <property type="entry name" value="ANK"/>
    <property type="match status" value="2"/>
</dbReference>
<reference evidence="16" key="1">
    <citation type="submission" date="2023-07" db="EMBL/GenBank/DDBJ databases">
        <title>draft genome sequence of fig (Ficus carica).</title>
        <authorList>
            <person name="Takahashi T."/>
            <person name="Nishimura K."/>
        </authorList>
    </citation>
    <scope>NUCLEOTIDE SEQUENCE</scope>
</reference>
<dbReference type="SUPFAM" id="SSF48403">
    <property type="entry name" value="Ankyrin repeat"/>
    <property type="match status" value="1"/>
</dbReference>
<keyword evidence="8 13" id="KW-0040">ANK repeat</keyword>
<evidence type="ECO:0000256" key="1">
    <source>
        <dbReference type="ARBA" id="ARBA00004123"/>
    </source>
</evidence>
<evidence type="ECO:0000256" key="9">
    <source>
        <dbReference type="ARBA" id="ARBA00023125"/>
    </source>
</evidence>
<keyword evidence="17" id="KW-1185">Reference proteome</keyword>
<dbReference type="PROSITE" id="PS50088">
    <property type="entry name" value="ANK_REPEAT"/>
    <property type="match status" value="1"/>
</dbReference>
<keyword evidence="10" id="KW-0010">Activator</keyword>
<dbReference type="Gene3D" id="1.25.40.20">
    <property type="entry name" value="Ankyrin repeat-containing domain"/>
    <property type="match status" value="1"/>
</dbReference>
<comment type="similarity">
    <text evidence="2">Belongs to the CAMTA family.</text>
</comment>
<dbReference type="GO" id="GO:0006357">
    <property type="term" value="P:regulation of transcription by RNA polymerase II"/>
    <property type="evidence" value="ECO:0007669"/>
    <property type="project" value="TreeGrafter"/>
</dbReference>
<evidence type="ECO:0000256" key="6">
    <source>
        <dbReference type="ARBA" id="ARBA00023015"/>
    </source>
</evidence>
<evidence type="ECO:0000256" key="13">
    <source>
        <dbReference type="PROSITE-ProRule" id="PRU00023"/>
    </source>
</evidence>
<dbReference type="GO" id="GO:0003712">
    <property type="term" value="F:transcription coregulator activity"/>
    <property type="evidence" value="ECO:0007669"/>
    <property type="project" value="TreeGrafter"/>
</dbReference>
<organism evidence="16 17">
    <name type="scientific">Ficus carica</name>
    <name type="common">Common fig</name>
    <dbReference type="NCBI Taxonomy" id="3494"/>
    <lineage>
        <taxon>Eukaryota</taxon>
        <taxon>Viridiplantae</taxon>
        <taxon>Streptophyta</taxon>
        <taxon>Embryophyta</taxon>
        <taxon>Tracheophyta</taxon>
        <taxon>Spermatophyta</taxon>
        <taxon>Magnoliopsida</taxon>
        <taxon>eudicotyledons</taxon>
        <taxon>Gunneridae</taxon>
        <taxon>Pentapetalae</taxon>
        <taxon>rosids</taxon>
        <taxon>fabids</taxon>
        <taxon>Rosales</taxon>
        <taxon>Moraceae</taxon>
        <taxon>Ficeae</taxon>
        <taxon>Ficus</taxon>
    </lineage>
</organism>
<evidence type="ECO:0000313" key="16">
    <source>
        <dbReference type="EMBL" id="GMN55210.1"/>
    </source>
</evidence>
<gene>
    <name evidence="16" type="ORF">TIFTF001_024325</name>
</gene>
<dbReference type="Gene3D" id="2.60.40.10">
    <property type="entry name" value="Immunoglobulins"/>
    <property type="match status" value="1"/>
</dbReference>
<comment type="subcellular location">
    <subcellularLocation>
        <location evidence="1">Nucleus</location>
    </subcellularLocation>
</comment>
<dbReference type="PROSITE" id="PS50096">
    <property type="entry name" value="IQ"/>
    <property type="match status" value="4"/>
</dbReference>
<dbReference type="PROSITE" id="PS50297">
    <property type="entry name" value="ANK_REP_REGION"/>
    <property type="match status" value="1"/>
</dbReference>
<evidence type="ECO:0000256" key="3">
    <source>
        <dbReference type="ARBA" id="ARBA00022737"/>
    </source>
</evidence>
<dbReference type="GO" id="GO:0005634">
    <property type="term" value="C:nucleus"/>
    <property type="evidence" value="ECO:0007669"/>
    <property type="project" value="UniProtKB-SubCell"/>
</dbReference>
<dbReference type="Pfam" id="PF00612">
    <property type="entry name" value="IQ"/>
    <property type="match status" value="1"/>
</dbReference>
<dbReference type="GO" id="GO:0005516">
    <property type="term" value="F:calmodulin binding"/>
    <property type="evidence" value="ECO:0007669"/>
    <property type="project" value="UniProtKB-KW"/>
</dbReference>
<dbReference type="InterPro" id="IPR005559">
    <property type="entry name" value="CG-1_dom"/>
</dbReference>
<dbReference type="Pfam" id="PF12796">
    <property type="entry name" value="Ank_2"/>
    <property type="match status" value="1"/>
</dbReference>
<evidence type="ECO:0000256" key="12">
    <source>
        <dbReference type="ARBA" id="ARBA00023242"/>
    </source>
</evidence>
<dbReference type="SMART" id="SM01076">
    <property type="entry name" value="CG-1"/>
    <property type="match status" value="1"/>
</dbReference>
<evidence type="ECO:0000256" key="8">
    <source>
        <dbReference type="ARBA" id="ARBA00023043"/>
    </source>
</evidence>
<keyword evidence="7" id="KW-0346">Stress response</keyword>
<evidence type="ECO:0000313" key="17">
    <source>
        <dbReference type="Proteomes" id="UP001187192"/>
    </source>
</evidence>
<keyword evidence="6" id="KW-0805">Transcription regulation</keyword>
<protein>
    <recommendedName>
        <fullName evidence="15">CG-1 domain-containing protein</fullName>
    </recommendedName>
</protein>
<feature type="domain" description="CG-1" evidence="15">
    <location>
        <begin position="21"/>
        <end position="147"/>
    </location>
</feature>
<dbReference type="Gene3D" id="1.20.5.190">
    <property type="match status" value="1"/>
</dbReference>
<dbReference type="GO" id="GO:0003690">
    <property type="term" value="F:double-stranded DNA binding"/>
    <property type="evidence" value="ECO:0007669"/>
    <property type="project" value="TreeGrafter"/>
</dbReference>
<dbReference type="SUPFAM" id="SSF52540">
    <property type="entry name" value="P-loop containing nucleoside triphosphate hydrolases"/>
    <property type="match status" value="1"/>
</dbReference>
<dbReference type="InterPro" id="IPR013783">
    <property type="entry name" value="Ig-like_fold"/>
</dbReference>
<evidence type="ECO:0000259" key="15">
    <source>
        <dbReference type="PROSITE" id="PS51437"/>
    </source>
</evidence>
<dbReference type="Proteomes" id="UP001187192">
    <property type="component" value="Unassembled WGS sequence"/>
</dbReference>
<dbReference type="InterPro" id="IPR036770">
    <property type="entry name" value="Ankyrin_rpt-contain_sf"/>
</dbReference>
<dbReference type="InterPro" id="IPR027417">
    <property type="entry name" value="P-loop_NTPase"/>
</dbReference>
<dbReference type="SMART" id="SM00015">
    <property type="entry name" value="IQ"/>
    <property type="match status" value="3"/>
</dbReference>
<evidence type="ECO:0000256" key="4">
    <source>
        <dbReference type="ARBA" id="ARBA00022837"/>
    </source>
</evidence>
<dbReference type="PROSITE" id="PS51437">
    <property type="entry name" value="CG_1"/>
    <property type="match status" value="1"/>
</dbReference>
<dbReference type="FunFam" id="1.20.5.190:FF:000003">
    <property type="entry name" value="Calmodulin-binding transcription activator 2"/>
    <property type="match status" value="1"/>
</dbReference>
<keyword evidence="4" id="KW-0106">Calcium</keyword>
<evidence type="ECO:0000256" key="10">
    <source>
        <dbReference type="ARBA" id="ARBA00023159"/>
    </source>
</evidence>
<evidence type="ECO:0000256" key="7">
    <source>
        <dbReference type="ARBA" id="ARBA00023016"/>
    </source>
</evidence>
<keyword evidence="5" id="KW-0112">Calmodulin-binding</keyword>
<dbReference type="EMBL" id="BTGU01000055">
    <property type="protein sequence ID" value="GMN55210.1"/>
    <property type="molecule type" value="Genomic_DNA"/>
</dbReference>
<dbReference type="Pfam" id="PF03859">
    <property type="entry name" value="CG-1"/>
    <property type="match status" value="1"/>
</dbReference>
<keyword evidence="3" id="KW-0677">Repeat</keyword>
<keyword evidence="9" id="KW-0238">DNA-binding</keyword>
<sequence>MEGQLVGSEIHGFHNLQELDVPTIMEEATGRWLRPNEIHAILYNSKYFTINVKPVNLPKSGTIVLFDRKMLRNFRKDGHNWKKKKDGKTVKEAHEHLKVGNEERIHVYYAHGQDNPTFVRRCYWLLDKTLEHIVLVHYRETQELQGSPLTPGNSNSSSTSDPSAPWIISEELDSGTNKSFHASGKEFLVESGDNLTARNLEQRLHDINTLDWDELLVTNDPATTTAASKGAAKVSLFNQQNQGVGIGSLSGAKHVAIATVNFQSTQDHGASNLVAELSSFNNLTDPTAGNTHGNLLNNVYIPTVESQSNSDSVGVGTGDSLDVLVNNGLHSQDSFGRWINHFLNDGPGSIEDPVLGTSLSSSHDTFVSTTTSHLQSPVSEQIFSITDMSPEWGYSNEKTKVLVTGFFHDRYQHLAKSNLICVCGDASFSAEIIQVGVYRCLLSPCSPGSVKLFMSVDGLTPISQVLNFEYRPPIPSLPVVSTEEMNNWEEFQTQLRLARLLFSTSKSLNILSSKLSPNALKEAKKFASKTTNESSAWEGFAKSIEDNNTPFPKAKDTLFKLILRDRLKDWILERIVEGSKSTEFDVHGQGVIHLCAILGYTWAIHLFSLSGLSLDFRDKRGWTALHWAAYCGNRKMVGALLTAGAKPHLVTDPTTANPGGYTAGDIAFMKGFEGLAAYLSEKGLVEQFNDMSIAGNASGTLESSTDDTANSENLSEEQLYMKDSLAAYRTAADAAARIQVAFREHSLKIRTKEVEFSNPEDEARSIIAAMKIQHAFRNFDSRKKMAAAARIQHRFRTWKIRKDFLNMRRQAIKIQAVFRGYQVRRQYRKILWSVGVVEKAILRWRLKRKGFRGLQVRPNEAAADQGRESDTEEDFYKTSQKQAEDRVERSVVRVQALFRSKKAQQEYQAMKFAHGLAKSKTDDTGFTELQTQWGAWLNPLVRFAFFDCNETVLAFPLFQCSKLWIV</sequence>
<name>A0AA88DEM1_FICCA</name>
<dbReference type="PANTHER" id="PTHR23335">
    <property type="entry name" value="CALMODULIN-BINDING TRANSCRIPTION ACTIVATOR CAMTA"/>
    <property type="match status" value="1"/>
</dbReference>
<dbReference type="AlphaFoldDB" id="A0AA88DEM1"/>
<comment type="caution">
    <text evidence="16">The sequence shown here is derived from an EMBL/GenBank/DDBJ whole genome shotgun (WGS) entry which is preliminary data.</text>
</comment>
<keyword evidence="11" id="KW-0804">Transcription</keyword>
<feature type="region of interest" description="Disordered" evidence="14">
    <location>
        <begin position="144"/>
        <end position="166"/>
    </location>
</feature>
<feature type="compositionally biased region" description="Low complexity" evidence="14">
    <location>
        <begin position="146"/>
        <end position="163"/>
    </location>
</feature>
<dbReference type="InterPro" id="IPR002110">
    <property type="entry name" value="Ankyrin_rpt"/>
</dbReference>